<accession>A0A1M5GGT2</accession>
<evidence type="ECO:0000256" key="1">
    <source>
        <dbReference type="SAM" id="MobiDB-lite"/>
    </source>
</evidence>
<gene>
    <name evidence="2" type="ORF">SAMN05444008_11673</name>
</gene>
<sequence>MEQNKPTPQEAAPNQSNTAHPQQGQPVLVPQNGEIKNNDQDPGAGDQSLANEAGSKDERSSH</sequence>
<proteinExistence type="predicted"/>
<organism evidence="2 3">
    <name type="scientific">Cnuella takakiae</name>
    <dbReference type="NCBI Taxonomy" id="1302690"/>
    <lineage>
        <taxon>Bacteria</taxon>
        <taxon>Pseudomonadati</taxon>
        <taxon>Bacteroidota</taxon>
        <taxon>Chitinophagia</taxon>
        <taxon>Chitinophagales</taxon>
        <taxon>Chitinophagaceae</taxon>
        <taxon>Cnuella</taxon>
    </lineage>
</organism>
<name>A0A1M5GGT2_9BACT</name>
<dbReference type="RefSeq" id="WP_073046331.1">
    <property type="nucleotide sequence ID" value="NZ_FQUO01000016.1"/>
</dbReference>
<dbReference type="Proteomes" id="UP000184368">
    <property type="component" value="Unassembled WGS sequence"/>
</dbReference>
<dbReference type="STRING" id="1302690.BUE76_11330"/>
<feature type="region of interest" description="Disordered" evidence="1">
    <location>
        <begin position="1"/>
        <end position="62"/>
    </location>
</feature>
<evidence type="ECO:0000313" key="3">
    <source>
        <dbReference type="Proteomes" id="UP000184368"/>
    </source>
</evidence>
<feature type="compositionally biased region" description="Polar residues" evidence="1">
    <location>
        <begin position="1"/>
        <end position="25"/>
    </location>
</feature>
<keyword evidence="3" id="KW-1185">Reference proteome</keyword>
<protein>
    <submittedName>
        <fullName evidence="2">Uncharacterized protein</fullName>
    </submittedName>
</protein>
<evidence type="ECO:0000313" key="2">
    <source>
        <dbReference type="EMBL" id="SHG02927.1"/>
    </source>
</evidence>
<dbReference type="EMBL" id="FQUO01000016">
    <property type="protein sequence ID" value="SHG02927.1"/>
    <property type="molecule type" value="Genomic_DNA"/>
</dbReference>
<dbReference type="AlphaFoldDB" id="A0A1M5GGT2"/>
<reference evidence="2 3" key="1">
    <citation type="submission" date="2016-11" db="EMBL/GenBank/DDBJ databases">
        <authorList>
            <person name="Jaros S."/>
            <person name="Januszkiewicz K."/>
            <person name="Wedrychowicz H."/>
        </authorList>
    </citation>
    <scope>NUCLEOTIDE SEQUENCE [LARGE SCALE GENOMIC DNA]</scope>
    <source>
        <strain evidence="2 3">DSM 26897</strain>
    </source>
</reference>